<dbReference type="Proteomes" id="UP000594262">
    <property type="component" value="Unplaced"/>
</dbReference>
<evidence type="ECO:0000313" key="1">
    <source>
        <dbReference type="EnsemblMetazoa" id="CLYHEMP017468.1"/>
    </source>
</evidence>
<reference evidence="1" key="1">
    <citation type="submission" date="2021-01" db="UniProtKB">
        <authorList>
            <consortium name="EnsemblMetazoa"/>
        </authorList>
    </citation>
    <scope>IDENTIFICATION</scope>
</reference>
<protein>
    <submittedName>
        <fullName evidence="1">Uncharacterized protein</fullName>
    </submittedName>
</protein>
<sequence>MLPGFESNLITAYVQTLQHSSSLYPSQHTRRSHHNSQHFLTLLPRGYHLASLSNTNPSNIYRLASLSHTQIQATFIALPHFSTQIQATFVALPHFSTQIQATFNSREANKCYFDKNLAL</sequence>
<dbReference type="AlphaFoldDB" id="A0A7M5X4J4"/>
<keyword evidence="2" id="KW-1185">Reference proteome</keyword>
<proteinExistence type="predicted"/>
<name>A0A7M5X4J4_9CNID</name>
<accession>A0A7M5X4J4</accession>
<dbReference type="EnsemblMetazoa" id="CLYHEMT017468.1">
    <property type="protein sequence ID" value="CLYHEMP017468.1"/>
    <property type="gene ID" value="CLYHEMG017468"/>
</dbReference>
<organism evidence="1 2">
    <name type="scientific">Clytia hemisphaerica</name>
    <dbReference type="NCBI Taxonomy" id="252671"/>
    <lineage>
        <taxon>Eukaryota</taxon>
        <taxon>Metazoa</taxon>
        <taxon>Cnidaria</taxon>
        <taxon>Hydrozoa</taxon>
        <taxon>Hydroidolina</taxon>
        <taxon>Leptothecata</taxon>
        <taxon>Obeliida</taxon>
        <taxon>Clytiidae</taxon>
        <taxon>Clytia</taxon>
    </lineage>
</organism>
<evidence type="ECO:0000313" key="2">
    <source>
        <dbReference type="Proteomes" id="UP000594262"/>
    </source>
</evidence>